<gene>
    <name evidence="5" type="primary">apaH</name>
    <name evidence="7" type="ORF">D1Z90_18325</name>
</gene>
<dbReference type="Gene3D" id="3.60.21.10">
    <property type="match status" value="1"/>
</dbReference>
<dbReference type="Proteomes" id="UP000283255">
    <property type="component" value="Unassembled WGS sequence"/>
</dbReference>
<dbReference type="HAMAP" id="MF_00199">
    <property type="entry name" value="ApaH"/>
    <property type="match status" value="1"/>
</dbReference>
<evidence type="ECO:0000256" key="3">
    <source>
        <dbReference type="ARBA" id="ARBA00022801"/>
    </source>
</evidence>
<reference evidence="7 8" key="1">
    <citation type="submission" date="2018-09" db="EMBL/GenBank/DDBJ databases">
        <authorList>
            <person name="Wang F."/>
        </authorList>
    </citation>
    <scope>NUCLEOTIDE SEQUENCE [LARGE SCALE GENOMIC DNA]</scope>
    <source>
        <strain evidence="7 8">PLHSC7-2</strain>
    </source>
</reference>
<organism evidence="7 8">
    <name type="scientific">Motilimonas pumila</name>
    <dbReference type="NCBI Taxonomy" id="2303987"/>
    <lineage>
        <taxon>Bacteria</taxon>
        <taxon>Pseudomonadati</taxon>
        <taxon>Pseudomonadota</taxon>
        <taxon>Gammaproteobacteria</taxon>
        <taxon>Alteromonadales</taxon>
        <taxon>Alteromonadales genera incertae sedis</taxon>
        <taxon>Motilimonas</taxon>
    </lineage>
</organism>
<dbReference type="AlphaFoldDB" id="A0A418YAC7"/>
<comment type="function">
    <text evidence="1 5">Hydrolyzes diadenosine 5',5'''-P1,P4-tetraphosphate to yield ADP.</text>
</comment>
<sequence length="271" mass="30543">MATYIVGDIQGCYQELIALLAQAHFDPATDELWVAGDLVARGPQSLQTLRYIKSLGQSAQIVLGNHDLHLLAVAAGIMKGKKKDLTQAIFDAPDRDELLDWLRQQPLVAKHPQHGFYMVHAGISPQWQIQDSIGYSAEVSRWLAGNDYLSLLEQMYQNTPDTWSDALTGIERARYIINACTRMRYCYPDGRLDFGNKDAPAKNTHMSLKPWFEIDTNQFKGADIMFGHWAALMGKTGLNHIIGLDTGCVWGNQLTMLRWQDKQLFHLPCPV</sequence>
<comment type="similarity">
    <text evidence="2 5">Belongs to the Ap4A hydrolase family.</text>
</comment>
<dbReference type="EC" id="3.6.1.41" evidence="5"/>
<evidence type="ECO:0000313" key="8">
    <source>
        <dbReference type="Proteomes" id="UP000283255"/>
    </source>
</evidence>
<dbReference type="Pfam" id="PF00149">
    <property type="entry name" value="Metallophos"/>
    <property type="match status" value="1"/>
</dbReference>
<evidence type="ECO:0000313" key="7">
    <source>
        <dbReference type="EMBL" id="RJG39471.1"/>
    </source>
</evidence>
<evidence type="ECO:0000259" key="6">
    <source>
        <dbReference type="Pfam" id="PF00149"/>
    </source>
</evidence>
<comment type="caution">
    <text evidence="7">The sequence shown here is derived from an EMBL/GenBank/DDBJ whole genome shotgun (WGS) entry which is preliminary data.</text>
</comment>
<name>A0A418YAC7_9GAMM</name>
<keyword evidence="8" id="KW-1185">Reference proteome</keyword>
<evidence type="ECO:0000256" key="1">
    <source>
        <dbReference type="ARBA" id="ARBA00003413"/>
    </source>
</evidence>
<feature type="domain" description="Calcineurin-like phosphoesterase" evidence="6">
    <location>
        <begin position="3"/>
        <end position="140"/>
    </location>
</feature>
<dbReference type="PIRSF" id="PIRSF000903">
    <property type="entry name" value="B5n-ttraPtase_sm"/>
    <property type="match status" value="1"/>
</dbReference>
<dbReference type="EMBL" id="QZCH01000035">
    <property type="protein sequence ID" value="RJG39471.1"/>
    <property type="molecule type" value="Genomic_DNA"/>
</dbReference>
<proteinExistence type="inferred from homology"/>
<evidence type="ECO:0000256" key="4">
    <source>
        <dbReference type="ARBA" id="ARBA00049417"/>
    </source>
</evidence>
<dbReference type="OrthoDB" id="9807890at2"/>
<comment type="catalytic activity">
    <reaction evidence="4 5">
        <text>P(1),P(4)-bis(5'-adenosyl) tetraphosphate + H2O = 2 ADP + 2 H(+)</text>
        <dbReference type="Rhea" id="RHEA:24252"/>
        <dbReference type="ChEBI" id="CHEBI:15377"/>
        <dbReference type="ChEBI" id="CHEBI:15378"/>
        <dbReference type="ChEBI" id="CHEBI:58141"/>
        <dbReference type="ChEBI" id="CHEBI:456216"/>
        <dbReference type="EC" id="3.6.1.41"/>
    </reaction>
</comment>
<evidence type="ECO:0000256" key="2">
    <source>
        <dbReference type="ARBA" id="ARBA00005419"/>
    </source>
</evidence>
<dbReference type="GO" id="GO:0008803">
    <property type="term" value="F:bis(5'-nucleosyl)-tetraphosphatase (symmetrical) activity"/>
    <property type="evidence" value="ECO:0007669"/>
    <property type="project" value="UniProtKB-UniRule"/>
</dbReference>
<dbReference type="NCBIfam" id="NF001204">
    <property type="entry name" value="PRK00166.1"/>
    <property type="match status" value="1"/>
</dbReference>
<dbReference type="CDD" id="cd07422">
    <property type="entry name" value="MPP_ApaH"/>
    <property type="match status" value="1"/>
</dbReference>
<dbReference type="RefSeq" id="WP_119912249.1">
    <property type="nucleotide sequence ID" value="NZ_QZCH01000035.1"/>
</dbReference>
<dbReference type="InterPro" id="IPR004843">
    <property type="entry name" value="Calcineurin-like_PHP"/>
</dbReference>
<dbReference type="PANTHER" id="PTHR40942:SF4">
    <property type="entry name" value="CYTOCHROME C5"/>
    <property type="match status" value="1"/>
</dbReference>
<accession>A0A418YAC7</accession>
<reference evidence="7 8" key="2">
    <citation type="submission" date="2019-01" db="EMBL/GenBank/DDBJ databases">
        <title>Motilimonas pumilus sp. nov., isolated from the gut of sea cucumber (Apostichopus japonicus).</title>
        <authorList>
            <person name="Wang F.-Q."/>
            <person name="Ren L.-H."/>
            <person name="Lin Y.-W."/>
            <person name="Sun G.-H."/>
            <person name="Du Z.-J."/>
            <person name="Zhao J.-X."/>
            <person name="Liu X.-J."/>
            <person name="Liu L.-J."/>
        </authorList>
    </citation>
    <scope>NUCLEOTIDE SEQUENCE [LARGE SCALE GENOMIC DNA]</scope>
    <source>
        <strain evidence="7 8">PLHSC7-2</strain>
    </source>
</reference>
<keyword evidence="3 5" id="KW-0378">Hydrolase</keyword>
<protein>
    <recommendedName>
        <fullName evidence="5">Bis(5'-nucleosyl)-tetraphosphatase, symmetrical</fullName>
        <ecNumber evidence="5">3.6.1.41</ecNumber>
    </recommendedName>
    <alternativeName>
        <fullName evidence="5">Ap4A hydrolase</fullName>
    </alternativeName>
    <alternativeName>
        <fullName evidence="5">Diadenosine 5',5'''-P1,P4-tetraphosphate pyrophosphohydrolase</fullName>
    </alternativeName>
    <alternativeName>
        <fullName evidence="5">Diadenosine tetraphosphatase</fullName>
    </alternativeName>
</protein>
<evidence type="ECO:0000256" key="5">
    <source>
        <dbReference type="HAMAP-Rule" id="MF_00199"/>
    </source>
</evidence>
<dbReference type="NCBIfam" id="TIGR00668">
    <property type="entry name" value="apaH"/>
    <property type="match status" value="1"/>
</dbReference>
<dbReference type="InterPro" id="IPR029052">
    <property type="entry name" value="Metallo-depent_PP-like"/>
</dbReference>
<dbReference type="PANTHER" id="PTHR40942">
    <property type="match status" value="1"/>
</dbReference>
<dbReference type="InterPro" id="IPR004617">
    <property type="entry name" value="ApaH"/>
</dbReference>
<dbReference type="SUPFAM" id="SSF56300">
    <property type="entry name" value="Metallo-dependent phosphatases"/>
    <property type="match status" value="1"/>
</dbReference>